<dbReference type="GO" id="GO:0042613">
    <property type="term" value="C:MHC class II protein complex"/>
    <property type="evidence" value="ECO:0007669"/>
    <property type="project" value="InterPro"/>
</dbReference>
<dbReference type="SMART" id="SM00921">
    <property type="entry name" value="MHC_II_beta"/>
    <property type="match status" value="1"/>
</dbReference>
<keyword evidence="4" id="KW-1185">Reference proteome</keyword>
<dbReference type="STRING" id="8078.ENSFHEP00000002133"/>
<protein>
    <recommendedName>
        <fullName evidence="2">MHC class II beta chain N-terminal domain-containing protein</fullName>
    </recommendedName>
</protein>
<dbReference type="Gene3D" id="3.10.320.10">
    <property type="entry name" value="Class II Histocompatibility Antigen, M Beta Chain, Chain B, domain 1"/>
    <property type="match status" value="1"/>
</dbReference>
<name>A0A3Q2SRQ5_FUNHE</name>
<accession>A0A3Q2SRQ5</accession>
<dbReference type="InterPro" id="IPR000353">
    <property type="entry name" value="MHC_II_b_N"/>
</dbReference>
<keyword evidence="1" id="KW-0325">Glycoprotein</keyword>
<dbReference type="GeneTree" id="ENSGT00950000183127"/>
<proteinExistence type="predicted"/>
<dbReference type="Ensembl" id="ENSFHET00000012740.1">
    <property type="protein sequence ID" value="ENSFHEP00000002133.1"/>
    <property type="gene ID" value="ENSFHEG00000002915.1"/>
</dbReference>
<evidence type="ECO:0000313" key="4">
    <source>
        <dbReference type="Proteomes" id="UP000265000"/>
    </source>
</evidence>
<feature type="domain" description="MHC class II beta chain N-terminal" evidence="2">
    <location>
        <begin position="40"/>
        <end position="115"/>
    </location>
</feature>
<sequence>LDLEKAVVLPSKTRVTTAEWRKTHICSVLVPGAFMEYFVFRCVFNSSELNDIEFIESYCYNKKEYARFSSSVGKYVGYTEFGVKTADYWNSDTSIIANRKAQRETYCQHNIGIWYQNPLTKSGEYLYPSLLLIISKYYK</sequence>
<dbReference type="InterPro" id="IPR014745">
    <property type="entry name" value="MHC_II_a/b_N"/>
</dbReference>
<evidence type="ECO:0000256" key="1">
    <source>
        <dbReference type="ARBA" id="ARBA00023180"/>
    </source>
</evidence>
<reference evidence="3" key="2">
    <citation type="submission" date="2025-09" db="UniProtKB">
        <authorList>
            <consortium name="Ensembl"/>
        </authorList>
    </citation>
    <scope>IDENTIFICATION</scope>
</reference>
<evidence type="ECO:0000313" key="3">
    <source>
        <dbReference type="Ensembl" id="ENSFHEP00000002133.1"/>
    </source>
</evidence>
<dbReference type="GO" id="GO:0019882">
    <property type="term" value="P:antigen processing and presentation"/>
    <property type="evidence" value="ECO:0007669"/>
    <property type="project" value="InterPro"/>
</dbReference>
<dbReference type="AlphaFoldDB" id="A0A3Q2SRQ5"/>
<reference evidence="3" key="1">
    <citation type="submission" date="2025-08" db="UniProtKB">
        <authorList>
            <consortium name="Ensembl"/>
        </authorList>
    </citation>
    <scope>IDENTIFICATION</scope>
</reference>
<dbReference type="Pfam" id="PF00969">
    <property type="entry name" value="MHC_II_beta"/>
    <property type="match status" value="1"/>
</dbReference>
<dbReference type="GO" id="GO:0006955">
    <property type="term" value="P:immune response"/>
    <property type="evidence" value="ECO:0007669"/>
    <property type="project" value="InterPro"/>
</dbReference>
<organism evidence="3 4">
    <name type="scientific">Fundulus heteroclitus</name>
    <name type="common">Killifish</name>
    <name type="synonym">Mummichog</name>
    <dbReference type="NCBI Taxonomy" id="8078"/>
    <lineage>
        <taxon>Eukaryota</taxon>
        <taxon>Metazoa</taxon>
        <taxon>Chordata</taxon>
        <taxon>Craniata</taxon>
        <taxon>Vertebrata</taxon>
        <taxon>Euteleostomi</taxon>
        <taxon>Actinopterygii</taxon>
        <taxon>Neopterygii</taxon>
        <taxon>Teleostei</taxon>
        <taxon>Neoteleostei</taxon>
        <taxon>Acanthomorphata</taxon>
        <taxon>Ovalentaria</taxon>
        <taxon>Atherinomorphae</taxon>
        <taxon>Cyprinodontiformes</taxon>
        <taxon>Fundulidae</taxon>
        <taxon>Fundulus</taxon>
    </lineage>
</organism>
<dbReference type="SUPFAM" id="SSF54452">
    <property type="entry name" value="MHC antigen-recognition domain"/>
    <property type="match status" value="1"/>
</dbReference>
<dbReference type="InterPro" id="IPR011162">
    <property type="entry name" value="MHC_I/II-like_Ag-recog"/>
</dbReference>
<dbReference type="Proteomes" id="UP000265000">
    <property type="component" value="Unplaced"/>
</dbReference>
<evidence type="ECO:0000259" key="2">
    <source>
        <dbReference type="SMART" id="SM00921"/>
    </source>
</evidence>